<dbReference type="Gene3D" id="2.60.40.4070">
    <property type="match status" value="1"/>
</dbReference>
<dbReference type="Pfam" id="PF21544">
    <property type="entry name" value="PorZ_N_b_propeller"/>
    <property type="match status" value="1"/>
</dbReference>
<keyword evidence="4" id="KW-1185">Reference proteome</keyword>
<dbReference type="PROSITE" id="PS51257">
    <property type="entry name" value="PROKAR_LIPOPROTEIN"/>
    <property type="match status" value="1"/>
</dbReference>
<evidence type="ECO:0000259" key="2">
    <source>
        <dbReference type="Pfam" id="PF21544"/>
    </source>
</evidence>
<dbReference type="EMBL" id="AEPE02000002">
    <property type="protein sequence ID" value="EFZ38054.1"/>
    <property type="molecule type" value="Genomic_DNA"/>
</dbReference>
<sequence>MKKITLLLAMAIIATACKAKAINTWNAYPAYSDITEIEPAGNLVYVLASEDLYSYNKNDNSLQTYDKTTVLNDCSIARIAYCKAAKRLLILYKNYNIDLLDDKGNVTNIPDYYNKSMTEDKTVNSIFVDGNYAYLTTSFGILKINVKNAEISDTYNLGYKVNNMVVSNGYMYLVTPTGTMKGNVTKNLLDKNNWNRINGNGFDAIFNIGGKLICINNVAAYRLDENNGSTTELLSIFNRKAIFSNGKIICFGGESTAIVNSITDFKTINTKFTAIAYDPSAQCFWQKNAENKLQSFTIDGNNQINIQSSGVKPEGPLYNYFGFLKFANGMLYSCSGGYGKGGENLRNGCIQVLKDRNWVIYQDNLAQIVGHRYEDNISLDIDPSDINHVFMGGKTGLYEFQNGTLIKHYNIDNSPLQSALGDNKDYVVVETVKFDKNGNLWLLNSMAPSNSLMEYNPKDGKWTSHQNVALVNNSGQSLAGLQNLFFDSRGLLWFVNNHWVTPSLYFFQTDKDTLSSFKSFVNQDGTTLSLERVRCVTEDINGNIWIGTDIGPLMLEPSQIYKGAGAIFTQVKIPRNDGTNFADYLLSGVDITCIAVDGAGRKWFGTNGNGAYLISEDNMTQVHHFLATNSRLLSNNIEDIAIDHATGEVFFGTDKGLCSYISDATAPSDEMTKDNVYAYPNPVRPDYNGPITVVGLSLNADVKIVTVNGVLVKQGRSNGGTFVWDGKDRYGNRVASGVYMVETATADGNKGTVCKIAVVR</sequence>
<evidence type="ECO:0000313" key="4">
    <source>
        <dbReference type="Proteomes" id="UP000005580"/>
    </source>
</evidence>
<dbReference type="RefSeq" id="WP_004369119.1">
    <property type="nucleotide sequence ID" value="NZ_GL833119.1"/>
</dbReference>
<organism evidence="3 4">
    <name type="scientific">Hoylesella oralis ATCC 33269</name>
    <dbReference type="NCBI Taxonomy" id="873533"/>
    <lineage>
        <taxon>Bacteria</taxon>
        <taxon>Pseudomonadati</taxon>
        <taxon>Bacteroidota</taxon>
        <taxon>Bacteroidia</taxon>
        <taxon>Bacteroidales</taxon>
        <taxon>Prevotellaceae</taxon>
        <taxon>Hoylesella</taxon>
    </lineage>
</organism>
<evidence type="ECO:0000313" key="3">
    <source>
        <dbReference type="EMBL" id="EFZ38054.1"/>
    </source>
</evidence>
<dbReference type="Pfam" id="PF07494">
    <property type="entry name" value="Reg_prop"/>
    <property type="match status" value="1"/>
</dbReference>
<dbReference type="SUPFAM" id="SSF75011">
    <property type="entry name" value="3-carboxy-cis,cis-mucoante lactonizing enzyme"/>
    <property type="match status" value="1"/>
</dbReference>
<feature type="domain" description="PorZ N-terminal beta-propeller" evidence="2">
    <location>
        <begin position="44"/>
        <end position="195"/>
    </location>
</feature>
<evidence type="ECO:0000256" key="1">
    <source>
        <dbReference type="SAM" id="SignalP"/>
    </source>
</evidence>
<dbReference type="InterPro" id="IPR011110">
    <property type="entry name" value="Reg_prop"/>
</dbReference>
<dbReference type="AlphaFoldDB" id="E7RMS3"/>
<dbReference type="SUPFAM" id="SSF63829">
    <property type="entry name" value="Calcium-dependent phosphotriesterase"/>
    <property type="match status" value="2"/>
</dbReference>
<dbReference type="STRING" id="28134.SAMN05444288_0443"/>
<feature type="signal peptide" evidence="1">
    <location>
        <begin position="1"/>
        <end position="21"/>
    </location>
</feature>
<protein>
    <submittedName>
        <fullName evidence="3">Two component regulator propeller</fullName>
    </submittedName>
</protein>
<gene>
    <name evidence="3" type="ORF">HMPREF0663_10423</name>
</gene>
<accession>E7RMS3</accession>
<dbReference type="eggNOG" id="COG3292">
    <property type="taxonomic scope" value="Bacteria"/>
</dbReference>
<keyword evidence="1" id="KW-0732">Signal</keyword>
<dbReference type="InterPro" id="IPR048954">
    <property type="entry name" value="PorZ_N"/>
</dbReference>
<comment type="caution">
    <text evidence="3">The sequence shown here is derived from an EMBL/GenBank/DDBJ whole genome shotgun (WGS) entry which is preliminary data.</text>
</comment>
<dbReference type="HOGENOM" id="CLU_018865_0_0_10"/>
<name>E7RMS3_9BACT</name>
<feature type="chain" id="PRO_5003221528" evidence="1">
    <location>
        <begin position="22"/>
        <end position="760"/>
    </location>
</feature>
<dbReference type="Gene3D" id="2.130.10.10">
    <property type="entry name" value="YVTN repeat-like/Quinoprotein amine dehydrogenase"/>
    <property type="match status" value="2"/>
</dbReference>
<proteinExistence type="predicted"/>
<reference evidence="3" key="1">
    <citation type="submission" date="2011-01" db="EMBL/GenBank/DDBJ databases">
        <authorList>
            <person name="Muzny D."/>
            <person name="Qin X."/>
            <person name="Buhay C."/>
            <person name="Dugan-Rocha S."/>
            <person name="Ding Y."/>
            <person name="Chen G."/>
            <person name="Hawes A."/>
            <person name="Holder M."/>
            <person name="Jhangiani S."/>
            <person name="Johnson A."/>
            <person name="Khan Z."/>
            <person name="Li Z."/>
            <person name="Liu W."/>
            <person name="Liu X."/>
            <person name="Perez L."/>
            <person name="Shen H."/>
            <person name="Wang Q."/>
            <person name="Watt J."/>
            <person name="Xi L."/>
            <person name="Xin Y."/>
            <person name="Zhou J."/>
            <person name="Deng J."/>
            <person name="Jiang H."/>
            <person name="Liu Y."/>
            <person name="Qu J."/>
            <person name="Song X.-Z."/>
            <person name="Zhang L."/>
            <person name="Villasana D."/>
            <person name="Johnson A."/>
            <person name="Liu J."/>
            <person name="Liyanage D."/>
            <person name="Lorensuhewa L."/>
            <person name="Robinson T."/>
            <person name="Song A."/>
            <person name="Song B.-B."/>
            <person name="Dinh H."/>
            <person name="Thornton R."/>
            <person name="Coyle M."/>
            <person name="Francisco L."/>
            <person name="Jackson L."/>
            <person name="Javaid M."/>
            <person name="Korchina V."/>
            <person name="Kovar C."/>
            <person name="Mata R."/>
            <person name="Mathew T."/>
            <person name="Ngo R."/>
            <person name="Nguyen L."/>
            <person name="Nguyen N."/>
            <person name="Okwuonu G."/>
            <person name="Ongeri F."/>
            <person name="Pham C."/>
            <person name="Simmons D."/>
            <person name="Wilczek-Boney K."/>
            <person name="Hale W."/>
            <person name="Jakkamsetti A."/>
            <person name="Pham P."/>
            <person name="Ruth R."/>
            <person name="San Lucas F."/>
            <person name="Warren J."/>
            <person name="Zhang J."/>
            <person name="Zhao Z."/>
            <person name="Zhou C."/>
            <person name="Zhu D."/>
            <person name="Lee S."/>
            <person name="Bess C."/>
            <person name="Blankenburg K."/>
            <person name="Forbes L."/>
            <person name="Fu Q."/>
            <person name="Gubbala S."/>
            <person name="Hirani K."/>
            <person name="Jayaseelan J.C."/>
            <person name="Lara F."/>
            <person name="Munidasa M."/>
            <person name="Palculict T."/>
            <person name="Patil S."/>
            <person name="Pu L.-L."/>
            <person name="Saada N."/>
            <person name="Tang L."/>
            <person name="Weissenberger G."/>
            <person name="Zhu Y."/>
            <person name="Hemphill L."/>
            <person name="Shang Y."/>
            <person name="Youmans B."/>
            <person name="Ayvaz T."/>
            <person name="Ross M."/>
            <person name="Santibanez J."/>
            <person name="Aqrawi P."/>
            <person name="Gross S."/>
            <person name="Joshi V."/>
            <person name="Fowler G."/>
            <person name="Nazareth L."/>
            <person name="Reid J."/>
            <person name="Worley K."/>
            <person name="Petrosino J."/>
            <person name="Highlander S."/>
            <person name="Gibbs R."/>
        </authorList>
    </citation>
    <scope>NUCLEOTIDE SEQUENCE [LARGE SCALE GENOMIC DNA]</scope>
    <source>
        <strain evidence="3">ATCC 33269</strain>
    </source>
</reference>
<dbReference type="Proteomes" id="UP000005580">
    <property type="component" value="Unassembled WGS sequence"/>
</dbReference>
<dbReference type="InterPro" id="IPR015943">
    <property type="entry name" value="WD40/YVTN_repeat-like_dom_sf"/>
</dbReference>